<feature type="domain" description="PDZ" evidence="5">
    <location>
        <begin position="186"/>
        <end position="251"/>
    </location>
</feature>
<feature type="region of interest" description="Disordered" evidence="3">
    <location>
        <begin position="520"/>
        <end position="542"/>
    </location>
</feature>
<dbReference type="Gene3D" id="2.30.42.10">
    <property type="match status" value="1"/>
</dbReference>
<evidence type="ECO:0000256" key="4">
    <source>
        <dbReference type="SAM" id="Phobius"/>
    </source>
</evidence>
<feature type="compositionally biased region" description="Low complexity" evidence="3">
    <location>
        <begin position="749"/>
        <end position="761"/>
    </location>
</feature>
<dbReference type="InterPro" id="IPR052082">
    <property type="entry name" value="Myelin_sheath_structural"/>
</dbReference>
<reference evidence="6 7" key="1">
    <citation type="submission" date="2024-02" db="EMBL/GenBank/DDBJ databases">
        <title>Chromosome-scale genome assembly of the rough periwinkle Littorina saxatilis.</title>
        <authorList>
            <person name="De Jode A."/>
            <person name="Faria R."/>
            <person name="Formenti G."/>
            <person name="Sims Y."/>
            <person name="Smith T.P."/>
            <person name="Tracey A."/>
            <person name="Wood J.M.D."/>
            <person name="Zagrodzka Z.B."/>
            <person name="Johannesson K."/>
            <person name="Butlin R.K."/>
            <person name="Leder E.H."/>
        </authorList>
    </citation>
    <scope>NUCLEOTIDE SEQUENCE [LARGE SCALE GENOMIC DNA]</scope>
    <source>
        <strain evidence="6">Snail1</strain>
        <tissue evidence="6">Muscle</tissue>
    </source>
</reference>
<keyword evidence="4" id="KW-1133">Transmembrane helix</keyword>
<dbReference type="InterPro" id="IPR001478">
    <property type="entry name" value="PDZ"/>
</dbReference>
<keyword evidence="2" id="KW-0539">Nucleus</keyword>
<feature type="compositionally biased region" description="Polar residues" evidence="3">
    <location>
        <begin position="843"/>
        <end position="855"/>
    </location>
</feature>
<evidence type="ECO:0000313" key="6">
    <source>
        <dbReference type="EMBL" id="KAK7103799.1"/>
    </source>
</evidence>
<dbReference type="PROSITE" id="PS50106">
    <property type="entry name" value="PDZ"/>
    <property type="match status" value="1"/>
</dbReference>
<gene>
    <name evidence="6" type="ORF">V1264_018630</name>
</gene>
<keyword evidence="4" id="KW-0472">Membrane</keyword>
<dbReference type="GO" id="GO:0043484">
    <property type="term" value="P:regulation of RNA splicing"/>
    <property type="evidence" value="ECO:0007669"/>
    <property type="project" value="TreeGrafter"/>
</dbReference>
<feature type="compositionally biased region" description="Polar residues" evidence="3">
    <location>
        <begin position="934"/>
        <end position="946"/>
    </location>
</feature>
<comment type="subcellular location">
    <subcellularLocation>
        <location evidence="1">Nucleus</location>
    </subcellularLocation>
</comment>
<dbReference type="GO" id="GO:0005634">
    <property type="term" value="C:nucleus"/>
    <property type="evidence" value="ECO:0007669"/>
    <property type="project" value="UniProtKB-SubCell"/>
</dbReference>
<name>A0AAN9BEN4_9CAEN</name>
<feature type="compositionally biased region" description="Basic and acidic residues" evidence="3">
    <location>
        <begin position="762"/>
        <end position="777"/>
    </location>
</feature>
<accession>A0AAN9BEN4</accession>
<feature type="compositionally biased region" description="Basic and acidic residues" evidence="3">
    <location>
        <begin position="793"/>
        <end position="803"/>
    </location>
</feature>
<feature type="compositionally biased region" description="Gly residues" evidence="3">
    <location>
        <begin position="910"/>
        <end position="928"/>
    </location>
</feature>
<dbReference type="PANTHER" id="PTHR23348:SF16">
    <property type="entry name" value="LEUCINE RICH REPEAT FAMILY PROTEIN"/>
    <property type="match status" value="1"/>
</dbReference>
<feature type="region of interest" description="Disordered" evidence="3">
    <location>
        <begin position="87"/>
        <end position="169"/>
    </location>
</feature>
<organism evidence="6 7">
    <name type="scientific">Littorina saxatilis</name>
    <dbReference type="NCBI Taxonomy" id="31220"/>
    <lineage>
        <taxon>Eukaryota</taxon>
        <taxon>Metazoa</taxon>
        <taxon>Spiralia</taxon>
        <taxon>Lophotrochozoa</taxon>
        <taxon>Mollusca</taxon>
        <taxon>Gastropoda</taxon>
        <taxon>Caenogastropoda</taxon>
        <taxon>Littorinimorpha</taxon>
        <taxon>Littorinoidea</taxon>
        <taxon>Littorinidae</taxon>
        <taxon>Littorina</taxon>
    </lineage>
</organism>
<keyword evidence="7" id="KW-1185">Reference proteome</keyword>
<evidence type="ECO:0000256" key="1">
    <source>
        <dbReference type="ARBA" id="ARBA00004123"/>
    </source>
</evidence>
<feature type="compositionally biased region" description="Low complexity" evidence="3">
    <location>
        <begin position="884"/>
        <end position="902"/>
    </location>
</feature>
<evidence type="ECO:0000313" key="7">
    <source>
        <dbReference type="Proteomes" id="UP001374579"/>
    </source>
</evidence>
<feature type="region of interest" description="Disordered" evidence="3">
    <location>
        <begin position="564"/>
        <end position="962"/>
    </location>
</feature>
<feature type="compositionally biased region" description="Polar residues" evidence="3">
    <location>
        <begin position="578"/>
        <end position="594"/>
    </location>
</feature>
<sequence>MMAGLRSIPTGLHSSNHRHYDYSYHGWLRVFVVVMCIGVCSAQECPGLSSGVVAVISVFCTLAVVAIVLGIAFFLLRRRNAGFLFPPKRTRKSNGLSDDDAAAGHPRDSCYDNPAFAGHDALTAEEGRAKNSPKKNASPTKKSPKKGENQKTWVSLPGQEDFPDGLHRQGSCGSLDNNYMGPETTSVWLQSQDIIGLGFNISGNMRDGIFVSQVHNRGPAVESGKIKVGDRIVSVTIAYENIVYEDALTILSYASPYPVKVTVQKERAVSAEGRTGSSEQLNHPLYRSQSLDALQRIGKDPPFRAKRTQSEMKSETRKDSPRKSGAGGSGGGGSGSSKAASSGGGSGNRKSKGFSMSFPSDIGDVTSALGKVDVSSDVMVHAAEAVDGKLNLNGVKPAQEVLKAVKGSSVESAAPQKAAKSGSESDSPSGRKKSKIDTDAAKEFASLMDQVLDGKDGEDGEEMVKMRTSSNLNASPKTPPNKPERKKKPSNSSIVSTEDASEFFGGMGVFGVEETIQAAKSVTAHAAPRGPRDEDLGPEVEEEMIQPAFVKREVVIASEIIEFSPLEKRGAEAPRSPSPTAFANVTMSNPSRRSASPDGDPVEEEVIQATVVSKDALSASVPSSRSRKEDRGREKETKKKKEKEKEKKPAISEEELDKLIAMNAFPPGSQGWSGIQKGGSDGGIHDEFMPRDVQQQQRQQQQQHQRSSSSSSEASSSQSLTRGQRGGVAFEVRDDVLTGRPVSVDISRSRNSSASASPNRSGSHDRMGRATSPRDELLVQQQQKQQQHQQQGRAEDKENREDGLDWSGKRLVRSGSFPEIPMDDSISDWTDKNRLNDDDDDVSTTSGKRSTADTNPESDSEVEPPRVLPGRDIFKARENLANISDLSNSISSSRSSSPAVTSNGPADLLGVGGVVGSGSVGVSLGGKNAGTIGLTPTSDSNANSKTMGGVTLNASTEEDMDC</sequence>
<evidence type="ECO:0000259" key="5">
    <source>
        <dbReference type="PROSITE" id="PS50106"/>
    </source>
</evidence>
<feature type="compositionally biased region" description="Low complexity" evidence="3">
    <location>
        <begin position="780"/>
        <end position="791"/>
    </location>
</feature>
<dbReference type="InterPro" id="IPR036034">
    <property type="entry name" value="PDZ_sf"/>
</dbReference>
<comment type="caution">
    <text evidence="6">The sequence shown here is derived from an EMBL/GenBank/DDBJ whole genome shotgun (WGS) entry which is preliminary data.</text>
</comment>
<dbReference type="PANTHER" id="PTHR23348">
    <property type="entry name" value="PERIAXIN/AHNAK"/>
    <property type="match status" value="1"/>
</dbReference>
<keyword evidence="4" id="KW-0812">Transmembrane</keyword>
<evidence type="ECO:0000256" key="3">
    <source>
        <dbReference type="SAM" id="MobiDB-lite"/>
    </source>
</evidence>
<dbReference type="AlphaFoldDB" id="A0AAN9BEN4"/>
<dbReference type="Pfam" id="PF00595">
    <property type="entry name" value="PDZ"/>
    <property type="match status" value="1"/>
</dbReference>
<feature type="transmembrane region" description="Helical" evidence="4">
    <location>
        <begin position="52"/>
        <end position="76"/>
    </location>
</feature>
<feature type="compositionally biased region" description="Basic and acidic residues" evidence="3">
    <location>
        <begin position="297"/>
        <end position="322"/>
    </location>
</feature>
<dbReference type="Proteomes" id="UP001374579">
    <property type="component" value="Unassembled WGS sequence"/>
</dbReference>
<feature type="region of interest" description="Disordered" evidence="3">
    <location>
        <begin position="296"/>
        <end position="362"/>
    </location>
</feature>
<dbReference type="GO" id="GO:0005737">
    <property type="term" value="C:cytoplasm"/>
    <property type="evidence" value="ECO:0007669"/>
    <property type="project" value="TreeGrafter"/>
</dbReference>
<feature type="region of interest" description="Disordered" evidence="3">
    <location>
        <begin position="406"/>
        <end position="499"/>
    </location>
</feature>
<proteinExistence type="predicted"/>
<feature type="compositionally biased region" description="Gly residues" evidence="3">
    <location>
        <begin position="325"/>
        <end position="335"/>
    </location>
</feature>
<dbReference type="EMBL" id="JBAMIC010000008">
    <property type="protein sequence ID" value="KAK7103799.1"/>
    <property type="molecule type" value="Genomic_DNA"/>
</dbReference>
<feature type="compositionally biased region" description="Basic and acidic residues" evidence="3">
    <location>
        <begin position="626"/>
        <end position="651"/>
    </location>
</feature>
<feature type="compositionally biased region" description="Polar residues" evidence="3">
    <location>
        <begin position="467"/>
        <end position="476"/>
    </location>
</feature>
<feature type="compositionally biased region" description="Basic and acidic residues" evidence="3">
    <location>
        <begin position="452"/>
        <end position="465"/>
    </location>
</feature>
<feature type="compositionally biased region" description="Low complexity" evidence="3">
    <location>
        <begin position="694"/>
        <end position="719"/>
    </location>
</feature>
<protein>
    <recommendedName>
        <fullName evidence="5">PDZ domain-containing protein</fullName>
    </recommendedName>
</protein>
<feature type="transmembrane region" description="Helical" evidence="4">
    <location>
        <begin position="22"/>
        <end position="40"/>
    </location>
</feature>
<dbReference type="SUPFAM" id="SSF50156">
    <property type="entry name" value="PDZ domain-like"/>
    <property type="match status" value="1"/>
</dbReference>
<evidence type="ECO:0000256" key="2">
    <source>
        <dbReference type="ARBA" id="ARBA00023242"/>
    </source>
</evidence>
<dbReference type="SMART" id="SM00228">
    <property type="entry name" value="PDZ"/>
    <property type="match status" value="1"/>
</dbReference>
<dbReference type="CDD" id="cd00136">
    <property type="entry name" value="PDZ_canonical"/>
    <property type="match status" value="1"/>
</dbReference>